<gene>
    <name evidence="3" type="primary">rpsP</name>
    <name evidence="5" type="ORF">UABAM_06163</name>
</gene>
<name>A0A5S9ITA0_UABAM</name>
<dbReference type="Gene3D" id="3.30.1320.10">
    <property type="match status" value="1"/>
</dbReference>
<dbReference type="NCBIfam" id="TIGR00002">
    <property type="entry name" value="S16"/>
    <property type="match status" value="1"/>
</dbReference>
<evidence type="ECO:0000313" key="5">
    <source>
        <dbReference type="EMBL" id="BBM87748.1"/>
    </source>
</evidence>
<dbReference type="HAMAP" id="MF_00385">
    <property type="entry name" value="Ribosomal_bS16"/>
    <property type="match status" value="1"/>
</dbReference>
<accession>A0A5S9ITA0</accession>
<evidence type="ECO:0000256" key="3">
    <source>
        <dbReference type="HAMAP-Rule" id="MF_00385"/>
    </source>
</evidence>
<dbReference type="Proteomes" id="UP000326354">
    <property type="component" value="Chromosome"/>
</dbReference>
<evidence type="ECO:0000313" key="6">
    <source>
        <dbReference type="Proteomes" id="UP000326354"/>
    </source>
</evidence>
<dbReference type="GO" id="GO:0005737">
    <property type="term" value="C:cytoplasm"/>
    <property type="evidence" value="ECO:0007669"/>
    <property type="project" value="UniProtKB-ARBA"/>
</dbReference>
<dbReference type="InterPro" id="IPR000307">
    <property type="entry name" value="Ribosomal_bS16"/>
</dbReference>
<keyword evidence="1 3" id="KW-0689">Ribosomal protein</keyword>
<dbReference type="InterPro" id="IPR023803">
    <property type="entry name" value="Ribosomal_bS16_dom_sf"/>
</dbReference>
<keyword evidence="6" id="KW-1185">Reference proteome</keyword>
<evidence type="ECO:0000256" key="4">
    <source>
        <dbReference type="SAM" id="MobiDB-lite"/>
    </source>
</evidence>
<proteinExistence type="inferred from homology"/>
<dbReference type="Pfam" id="PF00886">
    <property type="entry name" value="Ribosomal_S16"/>
    <property type="match status" value="1"/>
</dbReference>
<dbReference type="RefSeq" id="WP_151971750.1">
    <property type="nucleotide sequence ID" value="NZ_AP019860.1"/>
</dbReference>
<dbReference type="SUPFAM" id="SSF54565">
    <property type="entry name" value="Ribosomal protein S16"/>
    <property type="match status" value="1"/>
</dbReference>
<dbReference type="EMBL" id="AP019860">
    <property type="protein sequence ID" value="BBM87748.1"/>
    <property type="molecule type" value="Genomic_DNA"/>
</dbReference>
<evidence type="ECO:0000256" key="1">
    <source>
        <dbReference type="ARBA" id="ARBA00022980"/>
    </source>
</evidence>
<dbReference type="InterPro" id="IPR020592">
    <property type="entry name" value="Ribosomal_bS16_CS"/>
</dbReference>
<evidence type="ECO:0000256" key="2">
    <source>
        <dbReference type="ARBA" id="ARBA00023274"/>
    </source>
</evidence>
<dbReference type="PANTHER" id="PTHR12919">
    <property type="entry name" value="30S RIBOSOMAL PROTEIN S16"/>
    <property type="match status" value="1"/>
</dbReference>
<sequence>MAVRIRLTRIGRKDAPFYRIGAYDSRAPRNGKCLEFLGWYNPCNGDEDNQLRVKLERVQHWLSVGALPTHKTGILLKKAGVVLHKPKAAKAKKEKAAKPKGKKAKKQKKS</sequence>
<dbReference type="GO" id="GO:0006412">
    <property type="term" value="P:translation"/>
    <property type="evidence" value="ECO:0007669"/>
    <property type="project" value="UniProtKB-UniRule"/>
</dbReference>
<reference evidence="5 6" key="1">
    <citation type="submission" date="2019-08" db="EMBL/GenBank/DDBJ databases">
        <title>Complete genome sequence of Candidatus Uab amorphum.</title>
        <authorList>
            <person name="Shiratori T."/>
            <person name="Suzuki S."/>
            <person name="Kakizawa Y."/>
            <person name="Ishida K."/>
        </authorList>
    </citation>
    <scope>NUCLEOTIDE SEQUENCE [LARGE SCALE GENOMIC DNA]</scope>
    <source>
        <strain evidence="5 6">SRT547</strain>
    </source>
</reference>
<dbReference type="PROSITE" id="PS00732">
    <property type="entry name" value="RIBOSOMAL_S16"/>
    <property type="match status" value="1"/>
</dbReference>
<dbReference type="OrthoDB" id="9807878at2"/>
<dbReference type="GO" id="GO:0003735">
    <property type="term" value="F:structural constituent of ribosome"/>
    <property type="evidence" value="ECO:0007669"/>
    <property type="project" value="InterPro"/>
</dbReference>
<comment type="similarity">
    <text evidence="3">Belongs to the bacterial ribosomal protein bS16 family.</text>
</comment>
<organism evidence="5 6">
    <name type="scientific">Uabimicrobium amorphum</name>
    <dbReference type="NCBI Taxonomy" id="2596890"/>
    <lineage>
        <taxon>Bacteria</taxon>
        <taxon>Pseudomonadati</taxon>
        <taxon>Planctomycetota</taxon>
        <taxon>Candidatus Uabimicrobiia</taxon>
        <taxon>Candidatus Uabimicrobiales</taxon>
        <taxon>Candidatus Uabimicrobiaceae</taxon>
        <taxon>Candidatus Uabimicrobium</taxon>
    </lineage>
</organism>
<dbReference type="KEGG" id="uam:UABAM_06163"/>
<keyword evidence="2 3" id="KW-0687">Ribonucleoprotein</keyword>
<protein>
    <recommendedName>
        <fullName evidence="3">Small ribosomal subunit protein bS16</fullName>
    </recommendedName>
</protein>
<feature type="region of interest" description="Disordered" evidence="4">
    <location>
        <begin position="86"/>
        <end position="110"/>
    </location>
</feature>
<dbReference type="PANTHER" id="PTHR12919:SF20">
    <property type="entry name" value="SMALL RIBOSOMAL SUBUNIT PROTEIN BS16M"/>
    <property type="match status" value="1"/>
</dbReference>
<dbReference type="GO" id="GO:0015935">
    <property type="term" value="C:small ribosomal subunit"/>
    <property type="evidence" value="ECO:0007669"/>
    <property type="project" value="TreeGrafter"/>
</dbReference>
<dbReference type="AlphaFoldDB" id="A0A5S9ITA0"/>